<evidence type="ECO:0000256" key="3">
    <source>
        <dbReference type="SAM" id="MobiDB-lite"/>
    </source>
</evidence>
<feature type="DNA-binding region" description="HMG box" evidence="2">
    <location>
        <begin position="135"/>
        <end position="198"/>
    </location>
</feature>
<dbReference type="InterPro" id="IPR036910">
    <property type="entry name" value="HMG_box_dom_sf"/>
</dbReference>
<dbReference type="GO" id="GO:0005634">
    <property type="term" value="C:nucleus"/>
    <property type="evidence" value="ECO:0007669"/>
    <property type="project" value="UniProtKB-UniRule"/>
</dbReference>
<dbReference type="Proteomes" id="UP001178507">
    <property type="component" value="Unassembled WGS sequence"/>
</dbReference>
<dbReference type="AlphaFoldDB" id="A0AA36MSM5"/>
<feature type="domain" description="HMG box" evidence="4">
    <location>
        <begin position="56"/>
        <end position="120"/>
    </location>
</feature>
<dbReference type="GO" id="GO:0006357">
    <property type="term" value="P:regulation of transcription by RNA polymerase II"/>
    <property type="evidence" value="ECO:0007669"/>
    <property type="project" value="TreeGrafter"/>
</dbReference>
<dbReference type="PROSITE" id="PS50118">
    <property type="entry name" value="HMG_BOX_2"/>
    <property type="match status" value="2"/>
</dbReference>
<dbReference type="SUPFAM" id="SSF47095">
    <property type="entry name" value="HMG-box"/>
    <property type="match status" value="2"/>
</dbReference>
<protein>
    <recommendedName>
        <fullName evidence="4">HMG box domain-containing protein</fullName>
    </recommendedName>
</protein>
<organism evidence="5 6">
    <name type="scientific">Effrenium voratum</name>
    <dbReference type="NCBI Taxonomy" id="2562239"/>
    <lineage>
        <taxon>Eukaryota</taxon>
        <taxon>Sar</taxon>
        <taxon>Alveolata</taxon>
        <taxon>Dinophyceae</taxon>
        <taxon>Suessiales</taxon>
        <taxon>Symbiodiniaceae</taxon>
        <taxon>Effrenium</taxon>
    </lineage>
</organism>
<evidence type="ECO:0000259" key="4">
    <source>
        <dbReference type="PROSITE" id="PS50118"/>
    </source>
</evidence>
<keyword evidence="6" id="KW-1185">Reference proteome</keyword>
<name>A0AA36MSM5_9DINO</name>
<accession>A0AA36MSM5</accession>
<gene>
    <name evidence="5" type="ORF">EVOR1521_LOCUS9788</name>
</gene>
<evidence type="ECO:0000256" key="2">
    <source>
        <dbReference type="PROSITE-ProRule" id="PRU00267"/>
    </source>
</evidence>
<comment type="caution">
    <text evidence="5">The sequence shown here is derived from an EMBL/GenBank/DDBJ whole genome shotgun (WGS) entry which is preliminary data.</text>
</comment>
<evidence type="ECO:0000313" key="5">
    <source>
        <dbReference type="EMBL" id="CAJ1382412.1"/>
    </source>
</evidence>
<feature type="region of interest" description="Disordered" evidence="3">
    <location>
        <begin position="225"/>
        <end position="249"/>
    </location>
</feature>
<dbReference type="PANTHER" id="PTHR48112:SF22">
    <property type="entry name" value="MITOCHONDRIAL TRANSCRIPTION FACTOR A, ISOFORM B"/>
    <property type="match status" value="1"/>
</dbReference>
<keyword evidence="2" id="KW-0539">Nucleus</keyword>
<dbReference type="InterPro" id="IPR050342">
    <property type="entry name" value="HMGB"/>
</dbReference>
<dbReference type="PANTHER" id="PTHR48112">
    <property type="entry name" value="HIGH MOBILITY GROUP PROTEIN DSP1"/>
    <property type="match status" value="1"/>
</dbReference>
<dbReference type="CDD" id="cd00084">
    <property type="entry name" value="HMG-box_SF"/>
    <property type="match status" value="1"/>
</dbReference>
<dbReference type="GO" id="GO:0003677">
    <property type="term" value="F:DNA binding"/>
    <property type="evidence" value="ECO:0007669"/>
    <property type="project" value="UniProtKB-UniRule"/>
</dbReference>
<evidence type="ECO:0000313" key="6">
    <source>
        <dbReference type="Proteomes" id="UP001178507"/>
    </source>
</evidence>
<dbReference type="EMBL" id="CAUJNA010000901">
    <property type="protein sequence ID" value="CAJ1382412.1"/>
    <property type="molecule type" value="Genomic_DNA"/>
</dbReference>
<feature type="domain" description="HMG box" evidence="4">
    <location>
        <begin position="135"/>
        <end position="198"/>
    </location>
</feature>
<keyword evidence="1 2" id="KW-0238">DNA-binding</keyword>
<dbReference type="InterPro" id="IPR009071">
    <property type="entry name" value="HMG_box_dom"/>
</dbReference>
<sequence>MMFLARPSVLVRSMDPRTGAIPFVRPKRPGSGWVTPWTCARPLATRLPPKRDPERPLRPATSWILFLQEFRAQNGGLKGTEVMSAASQKWQSMAADMKAKYEEPAKEARSKYAEAMKSYVESSKKDAWKRDPERPTRPLSPYMRFMQEYRKLATGSMVEVTQAGAAEWRAKSDAEKQHWASNYEAEKAEYAEAMKKYKESGKEAAYKEKVGILAQEEKLKAKKEKEAKKAKKAKVSEKAKAKAAPKVPAKIAKAETEVKKAKEALKQAKAAAKAKAKAKGKA</sequence>
<dbReference type="Gene3D" id="1.10.30.10">
    <property type="entry name" value="High mobility group box domain"/>
    <property type="match status" value="2"/>
</dbReference>
<dbReference type="Pfam" id="PF00505">
    <property type="entry name" value="HMG_box"/>
    <property type="match status" value="2"/>
</dbReference>
<feature type="DNA-binding region" description="HMG box" evidence="2">
    <location>
        <begin position="56"/>
        <end position="120"/>
    </location>
</feature>
<reference evidence="5" key="1">
    <citation type="submission" date="2023-08" db="EMBL/GenBank/DDBJ databases">
        <authorList>
            <person name="Chen Y."/>
            <person name="Shah S."/>
            <person name="Dougan E. K."/>
            <person name="Thang M."/>
            <person name="Chan C."/>
        </authorList>
    </citation>
    <scope>NUCLEOTIDE SEQUENCE</scope>
</reference>
<dbReference type="SMART" id="SM00398">
    <property type="entry name" value="HMG"/>
    <property type="match status" value="2"/>
</dbReference>
<proteinExistence type="predicted"/>
<evidence type="ECO:0000256" key="1">
    <source>
        <dbReference type="ARBA" id="ARBA00023125"/>
    </source>
</evidence>